<dbReference type="AlphaFoldDB" id="A0A1Y6EEB1"/>
<dbReference type="InterPro" id="IPR047216">
    <property type="entry name" value="Endonuclease_DUF559_bact"/>
</dbReference>
<dbReference type="Pfam" id="PF04480">
    <property type="entry name" value="DUF559"/>
    <property type="match status" value="1"/>
</dbReference>
<evidence type="ECO:0000256" key="1">
    <source>
        <dbReference type="SAM" id="MobiDB-lite"/>
    </source>
</evidence>
<gene>
    <name evidence="3" type="ORF">SAMN06295984_0494</name>
</gene>
<dbReference type="Gene3D" id="3.40.960.10">
    <property type="entry name" value="VSR Endonuclease"/>
    <property type="match status" value="1"/>
</dbReference>
<keyword evidence="3" id="KW-0378">Hydrolase</keyword>
<name>A0A1Y6EEB1_9SPHN</name>
<keyword evidence="3" id="KW-0540">Nuclease</keyword>
<dbReference type="InterPro" id="IPR011335">
    <property type="entry name" value="Restrct_endonuc-II-like"/>
</dbReference>
<evidence type="ECO:0000313" key="4">
    <source>
        <dbReference type="Proteomes" id="UP000194469"/>
    </source>
</evidence>
<keyword evidence="3" id="KW-0255">Endonuclease</keyword>
<reference evidence="4" key="1">
    <citation type="submission" date="2017-04" db="EMBL/GenBank/DDBJ databases">
        <authorList>
            <person name="Varghese N."/>
            <person name="Submissions S."/>
        </authorList>
    </citation>
    <scope>NUCLEOTIDE SEQUENCE [LARGE SCALE GENOMIC DNA]</scope>
    <source>
        <strain evidence="4">UI2</strain>
    </source>
</reference>
<accession>A0A1Y6EEB1</accession>
<feature type="domain" description="DUF559" evidence="2">
    <location>
        <begin position="32"/>
        <end position="136"/>
    </location>
</feature>
<dbReference type="SUPFAM" id="SSF52980">
    <property type="entry name" value="Restriction endonuclease-like"/>
    <property type="match status" value="1"/>
</dbReference>
<protein>
    <submittedName>
        <fullName evidence="3">Very-short-patch-repair endonuclease</fullName>
    </submittedName>
</protein>
<dbReference type="CDD" id="cd01038">
    <property type="entry name" value="Endonuclease_DUF559"/>
    <property type="match status" value="1"/>
</dbReference>
<evidence type="ECO:0000313" key="3">
    <source>
        <dbReference type="EMBL" id="SMQ60938.1"/>
    </source>
</evidence>
<sequence length="152" mass="17529">MAPNLSLPSRLREGSGVGIRPVMDGQFQPRDTPRAKQLRNGATPAERILWRCLSGRKLGGWKFSRQMPVGPYFVDFLCREANLIIELDGYSHDMRQAYDQRRDHWLAENRFRVLHFTNDDVMANIEGVVRKIERSLALLPTPNPSRKREGNK</sequence>
<dbReference type="InterPro" id="IPR007569">
    <property type="entry name" value="DUF559"/>
</dbReference>
<dbReference type="PANTHER" id="PTHR38590">
    <property type="entry name" value="BLL0828 PROTEIN"/>
    <property type="match status" value="1"/>
</dbReference>
<dbReference type="PANTHER" id="PTHR38590:SF1">
    <property type="entry name" value="BLL0828 PROTEIN"/>
    <property type="match status" value="1"/>
</dbReference>
<organism evidence="3 4">
    <name type="scientific">Sphingopyxis terrae subsp. ummariensis</name>
    <dbReference type="NCBI Taxonomy" id="429001"/>
    <lineage>
        <taxon>Bacteria</taxon>
        <taxon>Pseudomonadati</taxon>
        <taxon>Pseudomonadota</taxon>
        <taxon>Alphaproteobacteria</taxon>
        <taxon>Sphingomonadales</taxon>
        <taxon>Sphingomonadaceae</taxon>
        <taxon>Sphingopyxis</taxon>
    </lineage>
</organism>
<evidence type="ECO:0000259" key="2">
    <source>
        <dbReference type="Pfam" id="PF04480"/>
    </source>
</evidence>
<keyword evidence="4" id="KW-1185">Reference proteome</keyword>
<proteinExistence type="predicted"/>
<dbReference type="Proteomes" id="UP000194469">
    <property type="component" value="Unassembled WGS sequence"/>
</dbReference>
<dbReference type="EMBL" id="FXWL01000001">
    <property type="protein sequence ID" value="SMQ60938.1"/>
    <property type="molecule type" value="Genomic_DNA"/>
</dbReference>
<dbReference type="GO" id="GO:0004519">
    <property type="term" value="F:endonuclease activity"/>
    <property type="evidence" value="ECO:0007669"/>
    <property type="project" value="UniProtKB-KW"/>
</dbReference>
<feature type="region of interest" description="Disordered" evidence="1">
    <location>
        <begin position="1"/>
        <end position="36"/>
    </location>
</feature>